<name>A0A9W9W5E5_9EURO</name>
<accession>A0A9W9W5E5</accession>
<comment type="caution">
    <text evidence="1">The sequence shown here is derived from an EMBL/GenBank/DDBJ whole genome shotgun (WGS) entry which is preliminary data.</text>
</comment>
<proteinExistence type="predicted"/>
<sequence length="85" mass="9435">MHLMSASVRFASVEEWENFSKNDDEKALENMFTGKGAIVQKPISSTHGLPPIHNVRLEAPDDMEAEDLQGSEFPAGVLVHIEEDL</sequence>
<protein>
    <submittedName>
        <fullName evidence="1">Uncharacterized protein</fullName>
    </submittedName>
</protein>
<reference evidence="1" key="1">
    <citation type="submission" date="2022-12" db="EMBL/GenBank/DDBJ databases">
        <authorList>
            <person name="Petersen C."/>
        </authorList>
    </citation>
    <scope>NUCLEOTIDE SEQUENCE</scope>
    <source>
        <strain evidence="1">IBT 29677</strain>
    </source>
</reference>
<dbReference type="OrthoDB" id="4402936at2759"/>
<keyword evidence="2" id="KW-1185">Reference proteome</keyword>
<gene>
    <name evidence="1" type="ORF">N7509_003613</name>
</gene>
<evidence type="ECO:0000313" key="2">
    <source>
        <dbReference type="Proteomes" id="UP001147747"/>
    </source>
</evidence>
<reference evidence="1" key="2">
    <citation type="journal article" date="2023" name="IMA Fungus">
        <title>Comparative genomic study of the Penicillium genus elucidates a diverse pangenome and 15 lateral gene transfer events.</title>
        <authorList>
            <person name="Petersen C."/>
            <person name="Sorensen T."/>
            <person name="Nielsen M.R."/>
            <person name="Sondergaard T.E."/>
            <person name="Sorensen J.L."/>
            <person name="Fitzpatrick D.A."/>
            <person name="Frisvad J.C."/>
            <person name="Nielsen K.L."/>
        </authorList>
    </citation>
    <scope>NUCLEOTIDE SEQUENCE</scope>
    <source>
        <strain evidence="1">IBT 29677</strain>
    </source>
</reference>
<organism evidence="1 2">
    <name type="scientific">Penicillium cosmopolitanum</name>
    <dbReference type="NCBI Taxonomy" id="1131564"/>
    <lineage>
        <taxon>Eukaryota</taxon>
        <taxon>Fungi</taxon>
        <taxon>Dikarya</taxon>
        <taxon>Ascomycota</taxon>
        <taxon>Pezizomycotina</taxon>
        <taxon>Eurotiomycetes</taxon>
        <taxon>Eurotiomycetidae</taxon>
        <taxon>Eurotiales</taxon>
        <taxon>Aspergillaceae</taxon>
        <taxon>Penicillium</taxon>
    </lineage>
</organism>
<dbReference type="Proteomes" id="UP001147747">
    <property type="component" value="Unassembled WGS sequence"/>
</dbReference>
<dbReference type="GeneID" id="81367230"/>
<dbReference type="RefSeq" id="XP_056490984.1">
    <property type="nucleotide sequence ID" value="XM_056628250.1"/>
</dbReference>
<evidence type="ECO:0000313" key="1">
    <source>
        <dbReference type="EMBL" id="KAJ5403742.1"/>
    </source>
</evidence>
<dbReference type="AlphaFoldDB" id="A0A9W9W5E5"/>
<dbReference type="EMBL" id="JAPZBU010000005">
    <property type="protein sequence ID" value="KAJ5403742.1"/>
    <property type="molecule type" value="Genomic_DNA"/>
</dbReference>